<dbReference type="Proteomes" id="UP000054621">
    <property type="component" value="Unassembled WGS sequence"/>
</dbReference>
<dbReference type="EMBL" id="LNYV01000013">
    <property type="protein sequence ID" value="KTD58735.1"/>
    <property type="molecule type" value="Genomic_DNA"/>
</dbReference>
<evidence type="ECO:0000313" key="3">
    <source>
        <dbReference type="Proteomes" id="UP000054621"/>
    </source>
</evidence>
<evidence type="ECO:0000313" key="2">
    <source>
        <dbReference type="EMBL" id="KTD58735.1"/>
    </source>
</evidence>
<reference evidence="2 3" key="1">
    <citation type="submission" date="2015-11" db="EMBL/GenBank/DDBJ databases">
        <title>Genomic analysis of 38 Legionella species identifies large and diverse effector repertoires.</title>
        <authorList>
            <person name="Burstein D."/>
            <person name="Amaro F."/>
            <person name="Zusman T."/>
            <person name="Lifshitz Z."/>
            <person name="Cohen O."/>
            <person name="Gilbert J.A."/>
            <person name="Pupko T."/>
            <person name="Shuman H.A."/>
            <person name="Segal G."/>
        </authorList>
    </citation>
    <scope>NUCLEOTIDE SEQUENCE [LARGE SCALE GENOMIC DNA]</scope>
    <source>
        <strain evidence="2 3">Mt.St.Helens-4</strain>
    </source>
</reference>
<sequence>MLTRIPPNQAEKSSNSILHAEKIISEVMIPILSQVSSNKEQAEPVKSQEEESSFKYR</sequence>
<name>A0A0W0YPU2_9GAMM</name>
<dbReference type="AlphaFoldDB" id="A0A0W0YPU2"/>
<organism evidence="2 3">
    <name type="scientific">Legionella sainthelensi</name>
    <dbReference type="NCBI Taxonomy" id="28087"/>
    <lineage>
        <taxon>Bacteria</taxon>
        <taxon>Pseudomonadati</taxon>
        <taxon>Pseudomonadota</taxon>
        <taxon>Gammaproteobacteria</taxon>
        <taxon>Legionellales</taxon>
        <taxon>Legionellaceae</taxon>
        <taxon>Legionella</taxon>
    </lineage>
</organism>
<comment type="caution">
    <text evidence="2">The sequence shown here is derived from an EMBL/GenBank/DDBJ whole genome shotgun (WGS) entry which is preliminary data.</text>
</comment>
<accession>A0A0W0YPU2</accession>
<feature type="region of interest" description="Disordered" evidence="1">
    <location>
        <begin position="35"/>
        <end position="57"/>
    </location>
</feature>
<protein>
    <submittedName>
        <fullName evidence="2">Uncharacterized protein</fullName>
    </submittedName>
</protein>
<evidence type="ECO:0000256" key="1">
    <source>
        <dbReference type="SAM" id="MobiDB-lite"/>
    </source>
</evidence>
<dbReference type="PATRIC" id="fig|28087.4.peg.1437"/>
<proteinExistence type="predicted"/>
<gene>
    <name evidence="2" type="ORF">Lsai_1342</name>
</gene>
<feature type="compositionally biased region" description="Basic and acidic residues" evidence="1">
    <location>
        <begin position="40"/>
        <end position="57"/>
    </location>
</feature>